<dbReference type="InterPro" id="IPR011040">
    <property type="entry name" value="Sialidase"/>
</dbReference>
<sequence>MRPARRPGGRAAALCALAAAAIVGAAGTVGAAGESTGQTLQVTPASLANTVLFSENTQGYECFRIPAVIQANNGTLFAFAEARKGGATFCNDKGDIDLVYRRSTDGGKTWESTKVLLDGNGDVRGNPVPILDERTGRLVLLTTWQCVKTAACGRRPHVQYSDDNGATWSQPKELTKELGFSSAPSWLATGPVHGIQLSRGAHAGRLVAGINYSASGGPAGGLIYSDDSGATWHLGATDIRTDGTSVNPQEVSVVELTDGRVLAAARNQANNDDKCLADGQRNRLQAISSDGGATFSQKFTFQPDLITPIVEASTLRLRATDAGDKYNRILFAGPSTCDRRKQLNIRSSFDEGANWQSVTQGTMVWDLDAAYSDMVQLNNGDIGILYESGPTGNANQTIRWSSLTESTLGLPDGSTSGLPVTPDSSPHANDAYLRGGPTLTTGKFGRALSLDGSDDYVQLPFAETLATGSADFTWTGWFNYGSSTASQSLLWAYNQGDGYSQVWLRAEPGSSRIRAHVENGPSGYVNVDTTKAYNDKQWHHFALQRSGGTVTLYIDGAKAASASGLQNSVSPGRPFQIHLGQRLDGQFRLKGALDEVRLYNRALSASEISGLHSANTAIANGLRLDLDFDATSAANTHTAQSVCGAGYQYVASSALGADGTVYLMRNPGTGENCVTTIKRTSVGAASAVSAYLEVAGETRATDSGNFSYYAGPIRKAAAGKCVKWGGSAGSVSYDSPTEYCG</sequence>
<dbReference type="InterPro" id="IPR001791">
    <property type="entry name" value="Laminin_G"/>
</dbReference>
<dbReference type="InterPro" id="IPR036278">
    <property type="entry name" value="Sialidase_sf"/>
</dbReference>
<feature type="chain" id="PRO_5041998242" description="exo-alpha-sialidase" evidence="6">
    <location>
        <begin position="32"/>
        <end position="741"/>
    </location>
</feature>
<dbReference type="GO" id="GO:0006689">
    <property type="term" value="P:ganglioside catabolic process"/>
    <property type="evidence" value="ECO:0007669"/>
    <property type="project" value="TreeGrafter"/>
</dbReference>
<evidence type="ECO:0000256" key="3">
    <source>
        <dbReference type="ARBA" id="ARBA00012733"/>
    </source>
</evidence>
<dbReference type="GO" id="GO:0009313">
    <property type="term" value="P:oligosaccharide catabolic process"/>
    <property type="evidence" value="ECO:0007669"/>
    <property type="project" value="TreeGrafter"/>
</dbReference>
<dbReference type="InterPro" id="IPR013320">
    <property type="entry name" value="ConA-like_dom_sf"/>
</dbReference>
<feature type="domain" description="LamG-like jellyroll fold" evidence="7">
    <location>
        <begin position="470"/>
        <end position="606"/>
    </location>
</feature>
<reference evidence="8" key="1">
    <citation type="submission" date="2022-06" db="EMBL/GenBank/DDBJ databases">
        <title>Genomic Encyclopedia of Archaeal and Bacterial Type Strains, Phase II (KMG-II): from individual species to whole genera.</title>
        <authorList>
            <person name="Goeker M."/>
        </authorList>
    </citation>
    <scope>NUCLEOTIDE SEQUENCE</scope>
    <source>
        <strain evidence="8">DSM 43935</strain>
    </source>
</reference>
<proteinExistence type="inferred from homology"/>
<protein>
    <recommendedName>
        <fullName evidence="3">exo-alpha-sialidase</fullName>
        <ecNumber evidence="3">3.2.1.18</ecNumber>
    </recommendedName>
</protein>
<name>A0AAE3KJ81_9PSEU</name>
<dbReference type="RefSeq" id="WP_253767326.1">
    <property type="nucleotide sequence ID" value="NZ_JAMTCK010000002.1"/>
</dbReference>
<evidence type="ECO:0000313" key="8">
    <source>
        <dbReference type="EMBL" id="MCP2164048.1"/>
    </source>
</evidence>
<feature type="signal peptide" evidence="6">
    <location>
        <begin position="1"/>
        <end position="31"/>
    </location>
</feature>
<dbReference type="Gene3D" id="2.60.120.200">
    <property type="match status" value="1"/>
</dbReference>
<dbReference type="GO" id="GO:0016020">
    <property type="term" value="C:membrane"/>
    <property type="evidence" value="ECO:0007669"/>
    <property type="project" value="TreeGrafter"/>
</dbReference>
<dbReference type="EMBL" id="JAMTCK010000002">
    <property type="protein sequence ID" value="MCP2164048.1"/>
    <property type="molecule type" value="Genomic_DNA"/>
</dbReference>
<dbReference type="PANTHER" id="PTHR10628">
    <property type="entry name" value="SIALIDASE"/>
    <property type="match status" value="1"/>
</dbReference>
<dbReference type="Pfam" id="PF13088">
    <property type="entry name" value="BNR_2"/>
    <property type="match status" value="1"/>
</dbReference>
<dbReference type="Proteomes" id="UP001206128">
    <property type="component" value="Unassembled WGS sequence"/>
</dbReference>
<keyword evidence="9" id="KW-1185">Reference proteome</keyword>
<dbReference type="GO" id="GO:0004308">
    <property type="term" value="F:exo-alpha-sialidase activity"/>
    <property type="evidence" value="ECO:0007669"/>
    <property type="project" value="UniProtKB-EC"/>
</dbReference>
<evidence type="ECO:0000256" key="2">
    <source>
        <dbReference type="ARBA" id="ARBA00009348"/>
    </source>
</evidence>
<keyword evidence="4 6" id="KW-0732">Signal</keyword>
<evidence type="ECO:0000313" key="9">
    <source>
        <dbReference type="Proteomes" id="UP001206128"/>
    </source>
</evidence>
<comment type="caution">
    <text evidence="8">The sequence shown here is derived from an EMBL/GenBank/DDBJ whole genome shotgun (WGS) entry which is preliminary data.</text>
</comment>
<dbReference type="SMART" id="SM00560">
    <property type="entry name" value="LamGL"/>
    <property type="match status" value="1"/>
</dbReference>
<evidence type="ECO:0000256" key="1">
    <source>
        <dbReference type="ARBA" id="ARBA00000427"/>
    </source>
</evidence>
<comment type="catalytic activity">
    <reaction evidence="1">
        <text>Hydrolysis of alpha-(2-&gt;3)-, alpha-(2-&gt;6)-, alpha-(2-&gt;8)- glycosidic linkages of terminal sialic acid residues in oligosaccharides, glycoproteins, glycolipids, colominic acid and synthetic substrates.</text>
        <dbReference type="EC" id="3.2.1.18"/>
    </reaction>
</comment>
<dbReference type="Gene3D" id="2.120.10.10">
    <property type="match status" value="1"/>
</dbReference>
<dbReference type="PANTHER" id="PTHR10628:SF30">
    <property type="entry name" value="EXO-ALPHA-SIALIDASE"/>
    <property type="match status" value="1"/>
</dbReference>
<evidence type="ECO:0000256" key="4">
    <source>
        <dbReference type="ARBA" id="ARBA00022729"/>
    </source>
</evidence>
<dbReference type="InterPro" id="IPR006558">
    <property type="entry name" value="LamG-like"/>
</dbReference>
<dbReference type="SUPFAM" id="SSF49899">
    <property type="entry name" value="Concanavalin A-like lectins/glucanases"/>
    <property type="match status" value="1"/>
</dbReference>
<dbReference type="Pfam" id="PF13385">
    <property type="entry name" value="Laminin_G_3"/>
    <property type="match status" value="1"/>
</dbReference>
<dbReference type="SUPFAM" id="SSF50939">
    <property type="entry name" value="Sialidases"/>
    <property type="match status" value="1"/>
</dbReference>
<dbReference type="EC" id="3.2.1.18" evidence="3"/>
<keyword evidence="5" id="KW-1015">Disulfide bond</keyword>
<comment type="similarity">
    <text evidence="2">Belongs to the glycosyl hydrolase 33 family.</text>
</comment>
<dbReference type="CDD" id="cd15482">
    <property type="entry name" value="Sialidase_non-viral"/>
    <property type="match status" value="1"/>
</dbReference>
<evidence type="ECO:0000256" key="5">
    <source>
        <dbReference type="ARBA" id="ARBA00023157"/>
    </source>
</evidence>
<evidence type="ECO:0000256" key="6">
    <source>
        <dbReference type="SAM" id="SignalP"/>
    </source>
</evidence>
<dbReference type="CDD" id="cd00110">
    <property type="entry name" value="LamG"/>
    <property type="match status" value="1"/>
</dbReference>
<evidence type="ECO:0000259" key="7">
    <source>
        <dbReference type="SMART" id="SM00560"/>
    </source>
</evidence>
<gene>
    <name evidence="8" type="ORF">LX83_000888</name>
</gene>
<dbReference type="GO" id="GO:0005737">
    <property type="term" value="C:cytoplasm"/>
    <property type="evidence" value="ECO:0007669"/>
    <property type="project" value="TreeGrafter"/>
</dbReference>
<dbReference type="InterPro" id="IPR026856">
    <property type="entry name" value="Sialidase_fam"/>
</dbReference>
<dbReference type="AlphaFoldDB" id="A0AAE3KJ81"/>
<organism evidence="8 9">
    <name type="scientific">Goodfellowiella coeruleoviolacea</name>
    <dbReference type="NCBI Taxonomy" id="334858"/>
    <lineage>
        <taxon>Bacteria</taxon>
        <taxon>Bacillati</taxon>
        <taxon>Actinomycetota</taxon>
        <taxon>Actinomycetes</taxon>
        <taxon>Pseudonocardiales</taxon>
        <taxon>Pseudonocardiaceae</taxon>
        <taxon>Goodfellowiella</taxon>
    </lineage>
</organism>
<accession>A0AAE3KJ81</accession>